<sequence>MFREQWADVDLLLDPFFLHLPTIQDEITWYPGIVSRAANAGNPAQHQGEPNGLLEA</sequence>
<dbReference type="AlphaFoldDB" id="A0A6A3PUY9"/>
<evidence type="ECO:0000313" key="1">
    <source>
        <dbReference type="EMBL" id="KAE8956839.1"/>
    </source>
</evidence>
<accession>A0A6A3PUY9</accession>
<dbReference type="EMBL" id="QXFW01007572">
    <property type="protein sequence ID" value="KAE8956839.1"/>
    <property type="molecule type" value="Genomic_DNA"/>
</dbReference>
<dbReference type="EMBL" id="QXFZ01004698">
    <property type="protein sequence ID" value="KAE9063299.1"/>
    <property type="molecule type" value="Genomic_DNA"/>
</dbReference>
<dbReference type="Proteomes" id="UP000476176">
    <property type="component" value="Unassembled WGS sequence"/>
</dbReference>
<dbReference type="Proteomes" id="UP000441208">
    <property type="component" value="Unassembled WGS sequence"/>
</dbReference>
<gene>
    <name evidence="3" type="ORF">PF004_g27287</name>
    <name evidence="2" type="ORF">PF007_g29596</name>
    <name evidence="4" type="ORF">PF008_g28168</name>
    <name evidence="1" type="ORF">PF011_g31346</name>
</gene>
<evidence type="ECO:0000313" key="5">
    <source>
        <dbReference type="Proteomes" id="UP000441208"/>
    </source>
</evidence>
<name>A0A6A3PUY9_9STRA</name>
<evidence type="ECO:0000313" key="7">
    <source>
        <dbReference type="Proteomes" id="UP000476176"/>
    </source>
</evidence>
<evidence type="ECO:0000313" key="8">
    <source>
        <dbReference type="Proteomes" id="UP000486351"/>
    </source>
</evidence>
<evidence type="ECO:0000313" key="3">
    <source>
        <dbReference type="EMBL" id="KAE9172375.1"/>
    </source>
</evidence>
<evidence type="ECO:0000313" key="6">
    <source>
        <dbReference type="Proteomes" id="UP000460718"/>
    </source>
</evidence>
<organism evidence="2 5">
    <name type="scientific">Phytophthora fragariae</name>
    <dbReference type="NCBI Taxonomy" id="53985"/>
    <lineage>
        <taxon>Eukaryota</taxon>
        <taxon>Sar</taxon>
        <taxon>Stramenopiles</taxon>
        <taxon>Oomycota</taxon>
        <taxon>Peronosporomycetes</taxon>
        <taxon>Peronosporales</taxon>
        <taxon>Peronosporaceae</taxon>
        <taxon>Phytophthora</taxon>
    </lineage>
</organism>
<dbReference type="EMBL" id="QXGC01003905">
    <property type="protein sequence ID" value="KAE9172375.1"/>
    <property type="molecule type" value="Genomic_DNA"/>
</dbReference>
<evidence type="ECO:0000313" key="2">
    <source>
        <dbReference type="EMBL" id="KAE9063299.1"/>
    </source>
</evidence>
<reference evidence="2 5" key="1">
    <citation type="submission" date="2018-08" db="EMBL/GenBank/DDBJ databases">
        <title>Genomic investigation of the strawberry pathogen Phytophthora fragariae indicates pathogenicity is determined by transcriptional variation in three key races.</title>
        <authorList>
            <person name="Adams T.M."/>
            <person name="Armitage A.D."/>
            <person name="Sobczyk M.K."/>
            <person name="Bates H.J."/>
            <person name="Dunwell J.M."/>
            <person name="Nellist C.F."/>
            <person name="Harrison R.J."/>
        </authorList>
    </citation>
    <scope>NUCLEOTIDE SEQUENCE [LARGE SCALE GENOMIC DNA]</scope>
    <source>
        <strain evidence="3 7">BC-23</strain>
        <strain evidence="2 5">NOV-71</strain>
        <strain evidence="4 8">NOV-77</strain>
        <strain evidence="1 6">SCRP245</strain>
    </source>
</reference>
<dbReference type="EMBL" id="QXFY01004027">
    <property type="protein sequence ID" value="KAE9280289.1"/>
    <property type="molecule type" value="Genomic_DNA"/>
</dbReference>
<comment type="caution">
    <text evidence="2">The sequence shown here is derived from an EMBL/GenBank/DDBJ whole genome shotgun (WGS) entry which is preliminary data.</text>
</comment>
<evidence type="ECO:0000313" key="4">
    <source>
        <dbReference type="EMBL" id="KAE9280289.1"/>
    </source>
</evidence>
<protein>
    <submittedName>
        <fullName evidence="2">Uncharacterized protein</fullName>
    </submittedName>
</protein>
<dbReference type="Proteomes" id="UP000460718">
    <property type="component" value="Unassembled WGS sequence"/>
</dbReference>
<proteinExistence type="predicted"/>
<dbReference type="Proteomes" id="UP000486351">
    <property type="component" value="Unassembled WGS sequence"/>
</dbReference>